<proteinExistence type="predicted"/>
<keyword evidence="2" id="KW-1185">Reference proteome</keyword>
<accession>A0ABT1F120</accession>
<evidence type="ECO:0000313" key="1">
    <source>
        <dbReference type="EMBL" id="MCP1258904.1"/>
    </source>
</evidence>
<name>A0ABT1F120_9PROT</name>
<protein>
    <submittedName>
        <fullName evidence="1">Uncharacterized protein</fullName>
    </submittedName>
</protein>
<evidence type="ECO:0000313" key="2">
    <source>
        <dbReference type="Proteomes" id="UP001523528"/>
    </source>
</evidence>
<dbReference type="RefSeq" id="WP_253544088.1">
    <property type="nucleotide sequence ID" value="NZ_JAMYZY010000017.1"/>
</dbReference>
<comment type="caution">
    <text evidence="1">The sequence shown here is derived from an EMBL/GenBank/DDBJ whole genome shotgun (WGS) entry which is preliminary data.</text>
</comment>
<organism evidence="1 2">
    <name type="scientific">Acetobacter lambici</name>
    <dbReference type="NCBI Taxonomy" id="1332824"/>
    <lineage>
        <taxon>Bacteria</taxon>
        <taxon>Pseudomonadati</taxon>
        <taxon>Pseudomonadota</taxon>
        <taxon>Alphaproteobacteria</taxon>
        <taxon>Acetobacterales</taxon>
        <taxon>Acetobacteraceae</taxon>
        <taxon>Acetobacter</taxon>
    </lineage>
</organism>
<gene>
    <name evidence="1" type="ORF">NKW50_09920</name>
</gene>
<sequence>MSKRREMQIIIRRFKEETGCEEIDMQDVAAYAAKLGWKLPQPKSPLEMLAKQFTDAARDEIEHDPKTGRPFRVYHAVPVGNRNQGNFFHWIDIREAPRRRMHMSLVNRREQMVGDGLQLTLDAMYWNSINPNEEPILLPMDLTPDIEWRLNTPDENDEAA</sequence>
<dbReference type="EMBL" id="JAMYZZ010000017">
    <property type="protein sequence ID" value="MCP1258904.1"/>
    <property type="molecule type" value="Genomic_DNA"/>
</dbReference>
<dbReference type="Proteomes" id="UP001523528">
    <property type="component" value="Unassembled WGS sequence"/>
</dbReference>
<reference evidence="1 2" key="1">
    <citation type="submission" date="2022-06" db="EMBL/GenBank/DDBJ databases">
        <title>Acetobacer genomes from food samples.</title>
        <authorList>
            <person name="Sombolestani A."/>
        </authorList>
    </citation>
    <scope>NUCLEOTIDE SEQUENCE [LARGE SCALE GENOMIC DNA]</scope>
    <source>
        <strain evidence="1 2">R-83285</strain>
    </source>
</reference>